<evidence type="ECO:0000313" key="2">
    <source>
        <dbReference type="EMBL" id="PZF77133.1"/>
    </source>
</evidence>
<comment type="caution">
    <text evidence="2">The sequence shown here is derived from an EMBL/GenBank/DDBJ whole genome shotgun (WGS) entry which is preliminary data.</text>
</comment>
<sequence length="295" mass="30369">MPITRYVPSGLVLCLALLVSAGAPAAAHDGVAVPSVASSTPAASPARPMAVRRMQGTGPCGSRCPEWIMAEGTITPNTPSHLRELLGQAEAEKLPVVFESKGGDLDAALEIGRMIRAAGLTTVIGHNVVEGCGPREACSKDETAGTAYRGYVAAPAECSGTCLFAFAGGVRRIGYWATGASLPALDGFKSRSRGARAGKLIGDYLADMGISAGLVVRLRQAGLTLGRSDMLHFGLSTGRERVEDVTGTSICHGRKPAANCLLKAAPAPAQVSMAASPRKQAAPRPGQVIIWGALE</sequence>
<dbReference type="Proteomes" id="UP000248795">
    <property type="component" value="Unassembled WGS sequence"/>
</dbReference>
<protein>
    <submittedName>
        <fullName evidence="2">Uncharacterized protein</fullName>
    </submittedName>
</protein>
<name>A0A2W2CAD8_9HYPH</name>
<feature type="signal peptide" evidence="1">
    <location>
        <begin position="1"/>
        <end position="25"/>
    </location>
</feature>
<keyword evidence="1" id="KW-0732">Signal</keyword>
<proteinExistence type="predicted"/>
<dbReference type="EMBL" id="QKVK01000003">
    <property type="protein sequence ID" value="PZF77133.1"/>
    <property type="molecule type" value="Genomic_DNA"/>
</dbReference>
<feature type="chain" id="PRO_5015855952" evidence="1">
    <location>
        <begin position="26"/>
        <end position="295"/>
    </location>
</feature>
<dbReference type="RefSeq" id="WP_111197364.1">
    <property type="nucleotide sequence ID" value="NZ_QKVK01000003.1"/>
</dbReference>
<evidence type="ECO:0000313" key="3">
    <source>
        <dbReference type="Proteomes" id="UP000248795"/>
    </source>
</evidence>
<reference evidence="3" key="1">
    <citation type="submission" date="2018-06" db="EMBL/GenBank/DDBJ databases">
        <title>Aestuariibacter litoralis strain KCTC 52945T.</title>
        <authorList>
            <person name="Li X."/>
            <person name="Salam N."/>
            <person name="Li J.-L."/>
            <person name="Chen Y.-M."/>
            <person name="Yang Z.-W."/>
            <person name="Zhang L.-Y."/>
            <person name="Han M.-X."/>
            <person name="Xiao M."/>
            <person name="Li W.-J."/>
        </authorList>
    </citation>
    <scope>NUCLEOTIDE SEQUENCE [LARGE SCALE GENOMIC DNA]</scope>
    <source>
        <strain evidence="3">KCTC 52945</strain>
    </source>
</reference>
<evidence type="ECO:0000256" key="1">
    <source>
        <dbReference type="SAM" id="SignalP"/>
    </source>
</evidence>
<keyword evidence="3" id="KW-1185">Reference proteome</keyword>
<dbReference type="AlphaFoldDB" id="A0A2W2CAD8"/>
<gene>
    <name evidence="2" type="ORF">DK847_07310</name>
</gene>
<organism evidence="2 3">
    <name type="scientific">Aestuariivirga litoralis</name>
    <dbReference type="NCBI Taxonomy" id="2650924"/>
    <lineage>
        <taxon>Bacteria</taxon>
        <taxon>Pseudomonadati</taxon>
        <taxon>Pseudomonadota</taxon>
        <taxon>Alphaproteobacteria</taxon>
        <taxon>Hyphomicrobiales</taxon>
        <taxon>Aestuariivirgaceae</taxon>
        <taxon>Aestuariivirga</taxon>
    </lineage>
</organism>
<accession>A0A2W2CAD8</accession>